<accession>A0A8T1VTV8</accession>
<feature type="region of interest" description="Disordered" evidence="1">
    <location>
        <begin position="35"/>
        <end position="67"/>
    </location>
</feature>
<comment type="caution">
    <text evidence="2">The sequence shown here is derived from an EMBL/GenBank/DDBJ whole genome shotgun (WGS) entry which is preliminary data.</text>
</comment>
<dbReference type="OrthoDB" id="114185at2759"/>
<name>A0A8T1VTV8_9STRA</name>
<evidence type="ECO:0000256" key="1">
    <source>
        <dbReference type="SAM" id="MobiDB-lite"/>
    </source>
</evidence>
<dbReference type="Proteomes" id="UP000694044">
    <property type="component" value="Unassembled WGS sequence"/>
</dbReference>
<sequence length="236" mass="25781">MLDQHDVAWKAAALGCGGRADASGPLRHSRILRRAQKPSLSSSVDLQGRPRRRYRTRTTQQQQQGHFADSMLTDTQAAFSSPSASGAAARWKGDSSDVSAFFFPVNSMEPTMPETFLELDPAGFFTHGSSSATKGSCASSGFSTLQPAVATSCCWLEPSREPCTDEIPWSDLVFWLGNASTGEVVCSCAQCSRRAMRGCNGSLLRQQRYAPYQQQQRRRVSSRVPVINVPRIEGVN</sequence>
<reference evidence="2" key="1">
    <citation type="submission" date="2021-02" db="EMBL/GenBank/DDBJ databases">
        <authorList>
            <person name="Palmer J.M."/>
        </authorList>
    </citation>
    <scope>NUCLEOTIDE SEQUENCE</scope>
    <source>
        <strain evidence="2">SCRP734</strain>
    </source>
</reference>
<gene>
    <name evidence="2" type="ORF">PHYPSEUDO_003706</name>
</gene>
<protein>
    <submittedName>
        <fullName evidence="2">Uncharacterized protein</fullName>
    </submittedName>
</protein>
<organism evidence="2 3">
    <name type="scientific">Phytophthora pseudosyringae</name>
    <dbReference type="NCBI Taxonomy" id="221518"/>
    <lineage>
        <taxon>Eukaryota</taxon>
        <taxon>Sar</taxon>
        <taxon>Stramenopiles</taxon>
        <taxon>Oomycota</taxon>
        <taxon>Peronosporomycetes</taxon>
        <taxon>Peronosporales</taxon>
        <taxon>Peronosporaceae</taxon>
        <taxon>Phytophthora</taxon>
    </lineage>
</organism>
<dbReference type="AlphaFoldDB" id="A0A8T1VTV8"/>
<evidence type="ECO:0000313" key="2">
    <source>
        <dbReference type="EMBL" id="KAG7383390.1"/>
    </source>
</evidence>
<proteinExistence type="predicted"/>
<dbReference type="EMBL" id="JAGDFM010000178">
    <property type="protein sequence ID" value="KAG7383390.1"/>
    <property type="molecule type" value="Genomic_DNA"/>
</dbReference>
<evidence type="ECO:0000313" key="3">
    <source>
        <dbReference type="Proteomes" id="UP000694044"/>
    </source>
</evidence>
<keyword evidence="3" id="KW-1185">Reference proteome</keyword>